<evidence type="ECO:0000313" key="2">
    <source>
        <dbReference type="EMBL" id="CAB3790446.1"/>
    </source>
</evidence>
<keyword evidence="3" id="KW-1185">Reference proteome</keyword>
<reference evidence="2 3" key="1">
    <citation type="submission" date="2020-04" db="EMBL/GenBank/DDBJ databases">
        <authorList>
            <person name="De Canck E."/>
        </authorList>
    </citation>
    <scope>NUCLEOTIDE SEQUENCE [LARGE SCALE GENOMIC DNA]</scope>
    <source>
        <strain evidence="2 3">LMG 27177</strain>
    </source>
</reference>
<dbReference type="EMBL" id="CADIKI010000007">
    <property type="protein sequence ID" value="CAB3790446.1"/>
    <property type="molecule type" value="Genomic_DNA"/>
</dbReference>
<gene>
    <name evidence="2" type="ORF">LMG27177_02817</name>
</gene>
<dbReference type="Proteomes" id="UP000494252">
    <property type="component" value="Unassembled WGS sequence"/>
</dbReference>
<evidence type="ECO:0000256" key="1">
    <source>
        <dbReference type="SAM" id="MobiDB-lite"/>
    </source>
</evidence>
<organism evidence="2 3">
    <name type="scientific">Paraburkholderia fynbosensis</name>
    <dbReference type="NCBI Taxonomy" id="1200993"/>
    <lineage>
        <taxon>Bacteria</taxon>
        <taxon>Pseudomonadati</taxon>
        <taxon>Pseudomonadota</taxon>
        <taxon>Betaproteobacteria</taxon>
        <taxon>Burkholderiales</taxon>
        <taxon>Burkholderiaceae</taxon>
        <taxon>Paraburkholderia</taxon>
    </lineage>
</organism>
<feature type="compositionally biased region" description="Basic and acidic residues" evidence="1">
    <location>
        <begin position="11"/>
        <end position="25"/>
    </location>
</feature>
<dbReference type="AlphaFoldDB" id="A0A6J5FZH2"/>
<evidence type="ECO:0000313" key="3">
    <source>
        <dbReference type="Proteomes" id="UP000494252"/>
    </source>
</evidence>
<name>A0A6J5FZH2_9BURK</name>
<protein>
    <submittedName>
        <fullName evidence="2">Uncharacterized protein</fullName>
    </submittedName>
</protein>
<proteinExistence type="predicted"/>
<feature type="region of interest" description="Disordered" evidence="1">
    <location>
        <begin position="1"/>
        <end position="86"/>
    </location>
</feature>
<sequence>MAATRPPPSDVKARMQDSRRGRRSESPVSMSPMLLRRSADGPFAARARSVDGEATTAAAYGQSETSTFTPLFPPNDRHPALLPDVP</sequence>
<accession>A0A6J5FZH2</accession>